<dbReference type="RefSeq" id="WP_191253330.1">
    <property type="nucleotide sequence ID" value="NZ_BNCI01000002.1"/>
</dbReference>
<reference evidence="2" key="1">
    <citation type="journal article" date="2014" name="Int. J. Syst. Evol. Microbiol.">
        <title>Complete genome sequence of Corynebacterium casei LMG S-19264T (=DSM 44701T), isolated from a smear-ripened cheese.</title>
        <authorList>
            <consortium name="US DOE Joint Genome Institute (JGI-PGF)"/>
            <person name="Walter F."/>
            <person name="Albersmeier A."/>
            <person name="Kalinowski J."/>
            <person name="Ruckert C."/>
        </authorList>
    </citation>
    <scope>NUCLEOTIDE SEQUENCE</scope>
    <source>
        <strain evidence="2">KCTC 42590</strain>
    </source>
</reference>
<comment type="caution">
    <text evidence="2">The sequence shown here is derived from an EMBL/GenBank/DDBJ whole genome shotgun (WGS) entry which is preliminary data.</text>
</comment>
<evidence type="ECO:0000259" key="1">
    <source>
        <dbReference type="Pfam" id="PF02464"/>
    </source>
</evidence>
<dbReference type="EMBL" id="BNCI01000002">
    <property type="protein sequence ID" value="GHF28276.1"/>
    <property type="molecule type" value="Genomic_DNA"/>
</dbReference>
<feature type="domain" description="CinA C-terminal" evidence="1">
    <location>
        <begin position="9"/>
        <end position="159"/>
    </location>
</feature>
<dbReference type="InterPro" id="IPR036653">
    <property type="entry name" value="CinA-like_C"/>
</dbReference>
<dbReference type="Pfam" id="PF02464">
    <property type="entry name" value="CinA"/>
    <property type="match status" value="1"/>
</dbReference>
<dbReference type="Gene3D" id="3.90.950.20">
    <property type="entry name" value="CinA-like"/>
    <property type="match status" value="1"/>
</dbReference>
<dbReference type="SUPFAM" id="SSF142433">
    <property type="entry name" value="CinA-like"/>
    <property type="match status" value="1"/>
</dbReference>
<evidence type="ECO:0000313" key="3">
    <source>
        <dbReference type="Proteomes" id="UP000630923"/>
    </source>
</evidence>
<accession>A0A919AWB0</accession>
<proteinExistence type="predicted"/>
<reference evidence="2" key="2">
    <citation type="submission" date="2020-09" db="EMBL/GenBank/DDBJ databases">
        <authorList>
            <person name="Sun Q."/>
            <person name="Kim S."/>
        </authorList>
    </citation>
    <scope>NUCLEOTIDE SEQUENCE</scope>
    <source>
        <strain evidence="2">KCTC 42590</strain>
    </source>
</reference>
<name>A0A919AWB0_9PROT</name>
<dbReference type="NCBIfam" id="TIGR00199">
    <property type="entry name" value="PncC_domain"/>
    <property type="match status" value="1"/>
</dbReference>
<protein>
    <submittedName>
        <fullName evidence="2">Competence damage-inducible protein A</fullName>
    </submittedName>
</protein>
<dbReference type="InterPro" id="IPR008136">
    <property type="entry name" value="CinA_C"/>
</dbReference>
<keyword evidence="3" id="KW-1185">Reference proteome</keyword>
<evidence type="ECO:0000313" key="2">
    <source>
        <dbReference type="EMBL" id="GHF28276.1"/>
    </source>
</evidence>
<dbReference type="AlphaFoldDB" id="A0A919AWB0"/>
<sequence>MFEQEIIDLSSTVLDKARQHGLMVTTAESCTGGLIIGSLTEIAGSSDVVDRGFITYSNAAKQQMLGVSAVSIDRFGAVSEAVAKEMAYGAISNSLADVSVAVTGVAGPGGGSIDKPVGTVWFGACKQGEPPIAFKKQFGEHSRSLIRKQTVITALETFITLID</sequence>
<organism evidence="2 3">
    <name type="scientific">Kordiimonas sediminis</name>
    <dbReference type="NCBI Taxonomy" id="1735581"/>
    <lineage>
        <taxon>Bacteria</taxon>
        <taxon>Pseudomonadati</taxon>
        <taxon>Pseudomonadota</taxon>
        <taxon>Alphaproteobacteria</taxon>
        <taxon>Kordiimonadales</taxon>
        <taxon>Kordiimonadaceae</taxon>
        <taxon>Kordiimonas</taxon>
    </lineage>
</organism>
<gene>
    <name evidence="2" type="ORF">GCM10017044_24340</name>
</gene>
<dbReference type="Proteomes" id="UP000630923">
    <property type="component" value="Unassembled WGS sequence"/>
</dbReference>